<dbReference type="RefSeq" id="WP_167925546.1">
    <property type="nucleotide sequence ID" value="NZ_JAATVY010000007.1"/>
</dbReference>
<gene>
    <name evidence="1" type="ORF">HC031_13120</name>
</gene>
<organism evidence="1 2">
    <name type="scientific">Planosporangium thailandense</name>
    <dbReference type="NCBI Taxonomy" id="765197"/>
    <lineage>
        <taxon>Bacteria</taxon>
        <taxon>Bacillati</taxon>
        <taxon>Actinomycetota</taxon>
        <taxon>Actinomycetes</taxon>
        <taxon>Micromonosporales</taxon>
        <taxon>Micromonosporaceae</taxon>
        <taxon>Planosporangium</taxon>
    </lineage>
</organism>
<protein>
    <recommendedName>
        <fullName evidence="3">Regulator component</fullName>
    </recommendedName>
</protein>
<proteinExistence type="predicted"/>
<keyword evidence="2" id="KW-1185">Reference proteome</keyword>
<sequence>MRYRDLRRRCDRHVRSLVEAGGIPDPFTLDEFIARLAARRGRRIELHPEDYVPGGVCGIWLKLAEADIIVYARTALLHQEHIVLHEVGHMLSDHRGQAGREEDLMRILLPDLDPAMVQSLLKRSSYTDAEEQEAELLATLILERVADRRPGNPEDLDPDLASEIGRLKSTFSG</sequence>
<accession>A0ABX0XXS9</accession>
<comment type="caution">
    <text evidence="1">The sequence shown here is derived from an EMBL/GenBank/DDBJ whole genome shotgun (WGS) entry which is preliminary data.</text>
</comment>
<name>A0ABX0XXS9_9ACTN</name>
<evidence type="ECO:0000313" key="2">
    <source>
        <dbReference type="Proteomes" id="UP000722989"/>
    </source>
</evidence>
<reference evidence="1 2" key="1">
    <citation type="submission" date="2020-03" db="EMBL/GenBank/DDBJ databases">
        <title>WGS of the type strain of Planosporangium spp.</title>
        <authorList>
            <person name="Thawai C."/>
        </authorList>
    </citation>
    <scope>NUCLEOTIDE SEQUENCE [LARGE SCALE GENOMIC DNA]</scope>
    <source>
        <strain evidence="1 2">TBRC 5610</strain>
    </source>
</reference>
<evidence type="ECO:0000313" key="1">
    <source>
        <dbReference type="EMBL" id="NJC70646.1"/>
    </source>
</evidence>
<dbReference type="EMBL" id="JAATVY010000007">
    <property type="protein sequence ID" value="NJC70646.1"/>
    <property type="molecule type" value="Genomic_DNA"/>
</dbReference>
<evidence type="ECO:0008006" key="3">
    <source>
        <dbReference type="Google" id="ProtNLM"/>
    </source>
</evidence>
<dbReference type="Proteomes" id="UP000722989">
    <property type="component" value="Unassembled WGS sequence"/>
</dbReference>